<comment type="caution">
    <text evidence="1">The sequence shown here is derived from an EMBL/GenBank/DDBJ whole genome shotgun (WGS) entry which is preliminary data.</text>
</comment>
<dbReference type="RefSeq" id="WP_184056898.1">
    <property type="nucleotide sequence ID" value="NZ_JACIJK010000005.1"/>
</dbReference>
<organism evidence="1 2">
    <name type="scientific">Sphingomonas aerophila</name>
    <dbReference type="NCBI Taxonomy" id="1344948"/>
    <lineage>
        <taxon>Bacteria</taxon>
        <taxon>Pseudomonadati</taxon>
        <taxon>Pseudomonadota</taxon>
        <taxon>Alphaproteobacteria</taxon>
        <taxon>Sphingomonadales</taxon>
        <taxon>Sphingomonadaceae</taxon>
        <taxon>Sphingomonas</taxon>
    </lineage>
</organism>
<name>A0A7W9EUA7_9SPHN</name>
<protein>
    <submittedName>
        <fullName evidence="1">Uncharacterized protein</fullName>
    </submittedName>
</protein>
<sequence>MIARSLLALAALAALTGAKDDPLRGYTPSGPATRCAADSSATPVILDGHRIGLRRGSNRMWVSEIASCPSLDPYSTLVIERFGGGPLCRNDRFRVLTPGVTIPSRTCFFSTFTPYDRVKRR</sequence>
<keyword evidence="2" id="KW-1185">Reference proteome</keyword>
<proteinExistence type="predicted"/>
<dbReference type="AlphaFoldDB" id="A0A7W9EUA7"/>
<accession>A0A7W9EUA7</accession>
<gene>
    <name evidence="1" type="ORF">FHS94_001837</name>
</gene>
<dbReference type="Proteomes" id="UP000546200">
    <property type="component" value="Unassembled WGS sequence"/>
</dbReference>
<dbReference type="EMBL" id="JACIJK010000005">
    <property type="protein sequence ID" value="MBB5714996.1"/>
    <property type="molecule type" value="Genomic_DNA"/>
</dbReference>
<reference evidence="1 2" key="1">
    <citation type="submission" date="2020-08" db="EMBL/GenBank/DDBJ databases">
        <title>Genomic Encyclopedia of Type Strains, Phase IV (KMG-IV): sequencing the most valuable type-strain genomes for metagenomic binning, comparative biology and taxonomic classification.</title>
        <authorList>
            <person name="Goeker M."/>
        </authorList>
    </citation>
    <scope>NUCLEOTIDE SEQUENCE [LARGE SCALE GENOMIC DNA]</scope>
    <source>
        <strain evidence="1 2">DSM 100044</strain>
    </source>
</reference>
<evidence type="ECO:0000313" key="2">
    <source>
        <dbReference type="Proteomes" id="UP000546200"/>
    </source>
</evidence>
<evidence type="ECO:0000313" key="1">
    <source>
        <dbReference type="EMBL" id="MBB5714996.1"/>
    </source>
</evidence>